<dbReference type="Gene3D" id="2.60.120.200">
    <property type="match status" value="1"/>
</dbReference>
<dbReference type="InterPro" id="IPR013320">
    <property type="entry name" value="ConA-like_dom_sf"/>
</dbReference>
<feature type="domain" description="Laminin G" evidence="2">
    <location>
        <begin position="1"/>
        <end position="141"/>
    </location>
</feature>
<evidence type="ECO:0000313" key="4">
    <source>
        <dbReference type="Proteomes" id="UP000075901"/>
    </source>
</evidence>
<dbReference type="CDD" id="cd00110">
    <property type="entry name" value="LamG"/>
    <property type="match status" value="1"/>
</dbReference>
<dbReference type="SUPFAM" id="SSF49899">
    <property type="entry name" value="Concanavalin A-like lectins/glucanases"/>
    <property type="match status" value="1"/>
</dbReference>
<accession>A0A182SM83</accession>
<proteinExistence type="predicted"/>
<dbReference type="EnsemblMetazoa" id="AMAM009567-RA">
    <property type="protein sequence ID" value="AMAM009567-PA"/>
    <property type="gene ID" value="AMAM009567"/>
</dbReference>
<dbReference type="VEuPathDB" id="VectorBase:AMAM009567"/>
<protein>
    <submittedName>
        <fullName evidence="3">LAM_G_DOMAIN domain-containing protein</fullName>
    </submittedName>
</protein>
<dbReference type="InterPro" id="IPR001791">
    <property type="entry name" value="Laminin_G"/>
</dbReference>
<dbReference type="Pfam" id="PF00054">
    <property type="entry name" value="Laminin_G_1"/>
    <property type="match status" value="1"/>
</dbReference>
<evidence type="ECO:0000313" key="3">
    <source>
        <dbReference type="EnsemblMetazoa" id="AMAM009567-PA"/>
    </source>
</evidence>
<dbReference type="PROSITE" id="PS50025">
    <property type="entry name" value="LAM_G_DOMAIN"/>
    <property type="match status" value="1"/>
</dbReference>
<evidence type="ECO:0000256" key="1">
    <source>
        <dbReference type="PROSITE-ProRule" id="PRU00122"/>
    </source>
</evidence>
<organism evidence="3 4">
    <name type="scientific">Anopheles maculatus</name>
    <dbReference type="NCBI Taxonomy" id="74869"/>
    <lineage>
        <taxon>Eukaryota</taxon>
        <taxon>Metazoa</taxon>
        <taxon>Ecdysozoa</taxon>
        <taxon>Arthropoda</taxon>
        <taxon>Hexapoda</taxon>
        <taxon>Insecta</taxon>
        <taxon>Pterygota</taxon>
        <taxon>Neoptera</taxon>
        <taxon>Endopterygota</taxon>
        <taxon>Diptera</taxon>
        <taxon>Nematocera</taxon>
        <taxon>Culicoidea</taxon>
        <taxon>Culicidae</taxon>
        <taxon>Anophelinae</taxon>
        <taxon>Anopheles</taxon>
        <taxon>Anopheles maculatus group</taxon>
    </lineage>
</organism>
<dbReference type="InterPro" id="IPR050372">
    <property type="entry name" value="Neurexin-related_CASP"/>
</dbReference>
<reference evidence="4" key="1">
    <citation type="submission" date="2013-09" db="EMBL/GenBank/DDBJ databases">
        <title>The Genome Sequence of Anopheles maculatus species B.</title>
        <authorList>
            <consortium name="The Broad Institute Genomics Platform"/>
            <person name="Neafsey D.E."/>
            <person name="Besansky N."/>
            <person name="Howell P."/>
            <person name="Walton C."/>
            <person name="Young S.K."/>
            <person name="Zeng Q."/>
            <person name="Gargeya S."/>
            <person name="Fitzgerald M."/>
            <person name="Haas B."/>
            <person name="Abouelleil A."/>
            <person name="Allen A.W."/>
            <person name="Alvarado L."/>
            <person name="Arachchi H.M."/>
            <person name="Berlin A.M."/>
            <person name="Chapman S.B."/>
            <person name="Gainer-Dewar J."/>
            <person name="Goldberg J."/>
            <person name="Griggs A."/>
            <person name="Gujja S."/>
            <person name="Hansen M."/>
            <person name="Howarth C."/>
            <person name="Imamovic A."/>
            <person name="Ireland A."/>
            <person name="Larimer J."/>
            <person name="McCowan C."/>
            <person name="Murphy C."/>
            <person name="Pearson M."/>
            <person name="Poon T.W."/>
            <person name="Priest M."/>
            <person name="Roberts A."/>
            <person name="Saif S."/>
            <person name="Shea T."/>
            <person name="Sisk P."/>
            <person name="Sykes S."/>
            <person name="Wortman J."/>
            <person name="Nusbaum C."/>
            <person name="Birren B."/>
        </authorList>
    </citation>
    <scope>NUCLEOTIDE SEQUENCE [LARGE SCALE GENOMIC DNA]</scope>
    <source>
        <strain evidence="4">maculatus3</strain>
    </source>
</reference>
<dbReference type="PANTHER" id="PTHR15036:SF85">
    <property type="entry name" value="SP2353, ISOFORM A"/>
    <property type="match status" value="1"/>
</dbReference>
<dbReference type="PANTHER" id="PTHR15036">
    <property type="entry name" value="PIKACHURIN-LIKE PROTEIN"/>
    <property type="match status" value="1"/>
</dbReference>
<dbReference type="SMART" id="SM00282">
    <property type="entry name" value="LamG"/>
    <property type="match status" value="1"/>
</dbReference>
<keyword evidence="4" id="KW-1185">Reference proteome</keyword>
<dbReference type="Proteomes" id="UP000075901">
    <property type="component" value="Unassembled WGS sequence"/>
</dbReference>
<sequence length="201" mass="22487">MCPFQCSKASLHVEFRPESFDGILLLTGERDDLTGDFMALLLHQGFVEFWFDCGSGMGRVKSEETIVLNQWNTITIYRHRWDAWLVLNQGNRVQGRSKSKRALQQYISLAEGCIASQRPQISSELFVYPTTKEFCALHRNCRIPTGESPTSPTVRCDPGNASETMTAKTQWRTFFPIGTELSSGGTGRASCSATSFFVPAE</sequence>
<dbReference type="GO" id="GO:0016020">
    <property type="term" value="C:membrane"/>
    <property type="evidence" value="ECO:0007669"/>
    <property type="project" value="UniProtKB-SubCell"/>
</dbReference>
<reference evidence="3" key="2">
    <citation type="submission" date="2020-05" db="UniProtKB">
        <authorList>
            <consortium name="EnsemblMetazoa"/>
        </authorList>
    </citation>
    <scope>IDENTIFICATION</scope>
    <source>
        <strain evidence="3">maculatus3</strain>
    </source>
</reference>
<comment type="caution">
    <text evidence="1">Lacks conserved residue(s) required for the propagation of feature annotation.</text>
</comment>
<name>A0A182SM83_9DIPT</name>
<dbReference type="AlphaFoldDB" id="A0A182SM83"/>
<evidence type="ECO:0000259" key="2">
    <source>
        <dbReference type="PROSITE" id="PS50025"/>
    </source>
</evidence>